<accession>A0A7J9P655</accession>
<gene>
    <name evidence="1" type="ORF">HNP93_000991</name>
</gene>
<evidence type="ECO:0000313" key="1">
    <source>
        <dbReference type="EMBL" id="MBA2858290.1"/>
    </source>
</evidence>
<comment type="caution">
    <text evidence="1">The sequence shown here is derived from an EMBL/GenBank/DDBJ whole genome shotgun (WGS) entry which is preliminary data.</text>
</comment>
<dbReference type="RefSeq" id="WP_181493283.1">
    <property type="nucleotide sequence ID" value="NZ_JACDUN010000001.1"/>
</dbReference>
<dbReference type="Proteomes" id="UP000558015">
    <property type="component" value="Unassembled WGS sequence"/>
</dbReference>
<sequence length="352" mass="39217">MSWTITCNGSEIASEKTEITMAVNIISRAVLTVTDYFNMYSINFLDEIEIKQDDITRFKGIIVDIDETVEGKIPVYEICACDFLYNLKKDTAVGGVLDEASTLLSSLCTAVGITNSIYVQKPLYGQVPFAGSRLLESDYNSDESIDYTDIVEGFETYDSLSDYQKSEGYATSLDEVWVKVLDVEQGTSFSWSKSDLQVPQTPCKISIIAINCSALTVTVTEEGTPTATTGTIDDAHIGTAEVTVSSDITPILEITGTTYDTGSDVEIYVRINEEITAKYSNYYSSEVYKLQMLQDLQNYFLFNYYVHHPTGELRQLEGTYNDSGIVELPTSYSKRTQDSIVNRVKISNYRGV</sequence>
<proteinExistence type="predicted"/>
<reference evidence="1 2" key="1">
    <citation type="submission" date="2020-07" db="EMBL/GenBank/DDBJ databases">
        <title>Genomic Encyclopedia of Type Strains, Phase IV (KMG-V): Genome sequencing to study the core and pangenomes of soil and plant-associated prokaryotes.</title>
        <authorList>
            <person name="Whitman W."/>
        </authorList>
    </citation>
    <scope>NUCLEOTIDE SEQUENCE [LARGE SCALE GENOMIC DNA]</scope>
    <source>
        <strain evidence="1 2">C12</strain>
    </source>
</reference>
<evidence type="ECO:0000313" key="2">
    <source>
        <dbReference type="Proteomes" id="UP000558015"/>
    </source>
</evidence>
<dbReference type="EMBL" id="JACDUN010000001">
    <property type="protein sequence ID" value="MBA2858290.1"/>
    <property type="molecule type" value="Genomic_DNA"/>
</dbReference>
<name>A0A7J9P655_METMI</name>
<organism evidence="1 2">
    <name type="scientific">Methanococcus maripaludis</name>
    <name type="common">Methanococcus deltae</name>
    <dbReference type="NCBI Taxonomy" id="39152"/>
    <lineage>
        <taxon>Archaea</taxon>
        <taxon>Methanobacteriati</taxon>
        <taxon>Methanobacteriota</taxon>
        <taxon>Methanomada group</taxon>
        <taxon>Methanococci</taxon>
        <taxon>Methanococcales</taxon>
        <taxon>Methanococcaceae</taxon>
        <taxon>Methanococcus</taxon>
    </lineage>
</organism>
<protein>
    <submittedName>
        <fullName evidence="1">Uncharacterized protein</fullName>
    </submittedName>
</protein>
<dbReference type="AlphaFoldDB" id="A0A7J9P655"/>